<accession>A0A482VRP8</accession>
<evidence type="ECO:0000313" key="4">
    <source>
        <dbReference type="Proteomes" id="UP000292052"/>
    </source>
</evidence>
<dbReference type="OrthoDB" id="429813at2759"/>
<protein>
    <recommendedName>
        <fullName evidence="1">Fatty acyl-CoA reductase</fullName>
        <ecNumber evidence="1">1.2.1.84</ecNumber>
    </recommendedName>
</protein>
<dbReference type="GO" id="GO:0005777">
    <property type="term" value="C:peroxisome"/>
    <property type="evidence" value="ECO:0007669"/>
    <property type="project" value="TreeGrafter"/>
</dbReference>
<reference evidence="3 4" key="1">
    <citation type="submission" date="2017-03" db="EMBL/GenBank/DDBJ databases">
        <title>Genome of the blue death feigning beetle - Asbolus verrucosus.</title>
        <authorList>
            <person name="Rider S.D."/>
        </authorList>
    </citation>
    <scope>NUCLEOTIDE SEQUENCE [LARGE SCALE GENOMIC DNA]</scope>
    <source>
        <strain evidence="3">Butters</strain>
        <tissue evidence="3">Head and leg muscle</tissue>
    </source>
</reference>
<dbReference type="PANTHER" id="PTHR11011:SF61">
    <property type="entry name" value="FATTY ACYL-COA REDUCTASE"/>
    <property type="match status" value="1"/>
</dbReference>
<sequence length="77" mass="8940">MDEKDRISEIFRDSTVFITGGTGFLGKVLIEKLLRCTELKRIYLLVRSKKGKTPQERLHDIFNNMVSVRNFELPNAI</sequence>
<proteinExistence type="inferred from homology"/>
<name>A0A482VRP8_ASBVE</name>
<organism evidence="3 4">
    <name type="scientific">Asbolus verrucosus</name>
    <name type="common">Desert ironclad beetle</name>
    <dbReference type="NCBI Taxonomy" id="1661398"/>
    <lineage>
        <taxon>Eukaryota</taxon>
        <taxon>Metazoa</taxon>
        <taxon>Ecdysozoa</taxon>
        <taxon>Arthropoda</taxon>
        <taxon>Hexapoda</taxon>
        <taxon>Insecta</taxon>
        <taxon>Pterygota</taxon>
        <taxon>Neoptera</taxon>
        <taxon>Endopterygota</taxon>
        <taxon>Coleoptera</taxon>
        <taxon>Polyphaga</taxon>
        <taxon>Cucujiformia</taxon>
        <taxon>Tenebrionidae</taxon>
        <taxon>Pimeliinae</taxon>
        <taxon>Asbolus</taxon>
    </lineage>
</organism>
<dbReference type="GO" id="GO:0102965">
    <property type="term" value="F:alcohol-forming long-chain fatty acyl-CoA reductase activity"/>
    <property type="evidence" value="ECO:0007669"/>
    <property type="project" value="UniProtKB-EC"/>
</dbReference>
<dbReference type="GO" id="GO:0035336">
    <property type="term" value="P:long-chain fatty-acyl-CoA metabolic process"/>
    <property type="evidence" value="ECO:0007669"/>
    <property type="project" value="TreeGrafter"/>
</dbReference>
<comment type="similarity">
    <text evidence="1">Belongs to the fatty acyl-CoA reductase family.</text>
</comment>
<keyword evidence="1" id="KW-0443">Lipid metabolism</keyword>
<evidence type="ECO:0000259" key="2">
    <source>
        <dbReference type="Pfam" id="PF07993"/>
    </source>
</evidence>
<dbReference type="Proteomes" id="UP000292052">
    <property type="component" value="Unassembled WGS sequence"/>
</dbReference>
<dbReference type="SUPFAM" id="SSF51735">
    <property type="entry name" value="NAD(P)-binding Rossmann-fold domains"/>
    <property type="match status" value="1"/>
</dbReference>
<evidence type="ECO:0000256" key="1">
    <source>
        <dbReference type="RuleBase" id="RU363097"/>
    </source>
</evidence>
<keyword evidence="1" id="KW-0521">NADP</keyword>
<dbReference type="GO" id="GO:0080019">
    <property type="term" value="F:alcohol-forming very long-chain fatty acyl-CoA reductase activity"/>
    <property type="evidence" value="ECO:0007669"/>
    <property type="project" value="InterPro"/>
</dbReference>
<dbReference type="InterPro" id="IPR026055">
    <property type="entry name" value="FAR"/>
</dbReference>
<dbReference type="AlphaFoldDB" id="A0A482VRP8"/>
<feature type="domain" description="Thioester reductase (TE)" evidence="2">
    <location>
        <begin position="18"/>
        <end position="64"/>
    </location>
</feature>
<comment type="caution">
    <text evidence="3">The sequence shown here is derived from an EMBL/GenBank/DDBJ whole genome shotgun (WGS) entry which is preliminary data.</text>
</comment>
<dbReference type="Gene3D" id="3.40.50.720">
    <property type="entry name" value="NAD(P)-binding Rossmann-like Domain"/>
    <property type="match status" value="1"/>
</dbReference>
<dbReference type="InterPro" id="IPR013120">
    <property type="entry name" value="FAR_NAD-bd"/>
</dbReference>
<dbReference type="EC" id="1.2.1.84" evidence="1"/>
<keyword evidence="1" id="KW-0560">Oxidoreductase</keyword>
<keyword evidence="4" id="KW-1185">Reference proteome</keyword>
<comment type="function">
    <text evidence="1">Catalyzes the reduction of fatty acyl-CoA to fatty alcohols.</text>
</comment>
<dbReference type="EMBL" id="QDEB01071685">
    <property type="protein sequence ID" value="RZC35356.1"/>
    <property type="molecule type" value="Genomic_DNA"/>
</dbReference>
<dbReference type="PANTHER" id="PTHR11011">
    <property type="entry name" value="MALE STERILITY PROTEIN 2-RELATED"/>
    <property type="match status" value="1"/>
</dbReference>
<comment type="catalytic activity">
    <reaction evidence="1">
        <text>a long-chain fatty acyl-CoA + 2 NADPH + 2 H(+) = a long-chain primary fatty alcohol + 2 NADP(+) + CoA</text>
        <dbReference type="Rhea" id="RHEA:52716"/>
        <dbReference type="ChEBI" id="CHEBI:15378"/>
        <dbReference type="ChEBI" id="CHEBI:57287"/>
        <dbReference type="ChEBI" id="CHEBI:57783"/>
        <dbReference type="ChEBI" id="CHEBI:58349"/>
        <dbReference type="ChEBI" id="CHEBI:77396"/>
        <dbReference type="ChEBI" id="CHEBI:83139"/>
        <dbReference type="EC" id="1.2.1.84"/>
    </reaction>
</comment>
<dbReference type="Pfam" id="PF07993">
    <property type="entry name" value="NAD_binding_4"/>
    <property type="match status" value="1"/>
</dbReference>
<evidence type="ECO:0000313" key="3">
    <source>
        <dbReference type="EMBL" id="RZC35356.1"/>
    </source>
</evidence>
<dbReference type="InterPro" id="IPR036291">
    <property type="entry name" value="NAD(P)-bd_dom_sf"/>
</dbReference>
<gene>
    <name evidence="3" type="ORF">BDFB_014731</name>
</gene>
<keyword evidence="1" id="KW-0444">Lipid biosynthesis</keyword>